<evidence type="ECO:0000313" key="3">
    <source>
        <dbReference type="Proteomes" id="UP000271889"/>
    </source>
</evidence>
<dbReference type="InterPro" id="IPR012338">
    <property type="entry name" value="Beta-lactam/transpept-like"/>
</dbReference>
<dbReference type="PANTHER" id="PTHR43319">
    <property type="entry name" value="BETA-LACTAMASE-RELATED"/>
    <property type="match status" value="1"/>
</dbReference>
<evidence type="ECO:0000259" key="1">
    <source>
        <dbReference type="Pfam" id="PF00144"/>
    </source>
</evidence>
<dbReference type="InterPro" id="IPR001466">
    <property type="entry name" value="Beta-lactam-related"/>
</dbReference>
<gene>
    <name evidence="2" type="ORF">CGOC_LOCUS9756</name>
</gene>
<reference evidence="2 3" key="1">
    <citation type="submission" date="2018-11" db="EMBL/GenBank/DDBJ databases">
        <authorList>
            <consortium name="Pathogen Informatics"/>
        </authorList>
    </citation>
    <scope>NUCLEOTIDE SEQUENCE [LARGE SCALE GENOMIC DNA]</scope>
</reference>
<sequence>MGLLRYAVCLGVAALLINYGIERLYTEHPLHFDGKVDSRYEAVRKAFEQNFIDGLEAEGASFAAYVKGQKVVDLWGGYADIQAARTWKETKSQDTISVVFSTTKAVAALCIAVLIDRGRLRYDDLVSRHWPAFAKNGKANITVEWVMSHMSGLYYFDEPITKEIATNHEIMRKLIENETPKVSAGTSFGYHTYTFGWLVDQIIRHTDEKKRGIGQFLREEITEPNGMKLAGIDFHIGLNLSEEYRVARVAPIRMFELVKEVFCNYRSALMFFKYSFANKESPPYKAVSNPSWMKISPQCTMNDPEQHAME</sequence>
<organism evidence="2 3">
    <name type="scientific">Cylicostephanus goldi</name>
    <name type="common">Nematode worm</name>
    <dbReference type="NCBI Taxonomy" id="71465"/>
    <lineage>
        <taxon>Eukaryota</taxon>
        <taxon>Metazoa</taxon>
        <taxon>Ecdysozoa</taxon>
        <taxon>Nematoda</taxon>
        <taxon>Chromadorea</taxon>
        <taxon>Rhabditida</taxon>
        <taxon>Rhabditina</taxon>
        <taxon>Rhabditomorpha</taxon>
        <taxon>Strongyloidea</taxon>
        <taxon>Strongylidae</taxon>
        <taxon>Cylicostephanus</taxon>
    </lineage>
</organism>
<feature type="non-terminal residue" evidence="2">
    <location>
        <position position="310"/>
    </location>
</feature>
<protein>
    <recommendedName>
        <fullName evidence="1">Beta-lactamase-related domain-containing protein</fullName>
    </recommendedName>
</protein>
<evidence type="ECO:0000313" key="2">
    <source>
        <dbReference type="EMBL" id="VDN24119.1"/>
    </source>
</evidence>
<dbReference type="EMBL" id="UYRV01108212">
    <property type="protein sequence ID" value="VDN24119.1"/>
    <property type="molecule type" value="Genomic_DNA"/>
</dbReference>
<dbReference type="Proteomes" id="UP000271889">
    <property type="component" value="Unassembled WGS sequence"/>
</dbReference>
<dbReference type="Pfam" id="PF00144">
    <property type="entry name" value="Beta-lactamase"/>
    <property type="match status" value="1"/>
</dbReference>
<dbReference type="Gene3D" id="3.40.710.10">
    <property type="entry name" value="DD-peptidase/beta-lactamase superfamily"/>
    <property type="match status" value="1"/>
</dbReference>
<dbReference type="SUPFAM" id="SSF56601">
    <property type="entry name" value="beta-lactamase/transpeptidase-like"/>
    <property type="match status" value="1"/>
</dbReference>
<dbReference type="PANTHER" id="PTHR43319:SF2">
    <property type="entry name" value="BETA-LACTAMASE-RELATED DOMAIN-CONTAINING PROTEIN"/>
    <property type="match status" value="1"/>
</dbReference>
<dbReference type="InterPro" id="IPR052907">
    <property type="entry name" value="Beta-lactamase/esterase"/>
</dbReference>
<feature type="domain" description="Beta-lactamase-related" evidence="1">
    <location>
        <begin position="48"/>
        <end position="248"/>
    </location>
</feature>
<proteinExistence type="predicted"/>
<name>A0A3P7PZA2_CYLGO</name>
<dbReference type="OrthoDB" id="5946976at2759"/>
<accession>A0A3P7PZA2</accession>
<dbReference type="AlphaFoldDB" id="A0A3P7PZA2"/>
<keyword evidence="3" id="KW-1185">Reference proteome</keyword>